<dbReference type="EMBL" id="CAKXAJ010009354">
    <property type="protein sequence ID" value="CAH2211160.1"/>
    <property type="molecule type" value="Genomic_DNA"/>
</dbReference>
<gene>
    <name evidence="1" type="primary">jg6404</name>
    <name evidence="1" type="ORF">PAEG_LOCUS2997</name>
</gene>
<protein>
    <submittedName>
        <fullName evidence="1">Jg6404 protein</fullName>
    </submittedName>
</protein>
<evidence type="ECO:0000313" key="2">
    <source>
        <dbReference type="Proteomes" id="UP000838756"/>
    </source>
</evidence>
<proteinExistence type="predicted"/>
<dbReference type="Proteomes" id="UP000838756">
    <property type="component" value="Unassembled WGS sequence"/>
</dbReference>
<organism evidence="1 2">
    <name type="scientific">Pararge aegeria aegeria</name>
    <dbReference type="NCBI Taxonomy" id="348720"/>
    <lineage>
        <taxon>Eukaryota</taxon>
        <taxon>Metazoa</taxon>
        <taxon>Ecdysozoa</taxon>
        <taxon>Arthropoda</taxon>
        <taxon>Hexapoda</taxon>
        <taxon>Insecta</taxon>
        <taxon>Pterygota</taxon>
        <taxon>Neoptera</taxon>
        <taxon>Endopterygota</taxon>
        <taxon>Lepidoptera</taxon>
        <taxon>Glossata</taxon>
        <taxon>Ditrysia</taxon>
        <taxon>Papilionoidea</taxon>
        <taxon>Nymphalidae</taxon>
        <taxon>Satyrinae</taxon>
        <taxon>Satyrini</taxon>
        <taxon>Parargina</taxon>
        <taxon>Pararge</taxon>
    </lineage>
</organism>
<dbReference type="OrthoDB" id="7466649at2759"/>
<reference evidence="1" key="1">
    <citation type="submission" date="2022-03" db="EMBL/GenBank/DDBJ databases">
        <authorList>
            <person name="Lindestad O."/>
        </authorList>
    </citation>
    <scope>NUCLEOTIDE SEQUENCE</scope>
</reference>
<evidence type="ECO:0000313" key="1">
    <source>
        <dbReference type="EMBL" id="CAH2211160.1"/>
    </source>
</evidence>
<dbReference type="AlphaFoldDB" id="A0A8S4QJX6"/>
<keyword evidence="2" id="KW-1185">Reference proteome</keyword>
<accession>A0A8S4QJX6</accession>
<comment type="caution">
    <text evidence="1">The sequence shown here is derived from an EMBL/GenBank/DDBJ whole genome shotgun (WGS) entry which is preliminary data.</text>
</comment>
<sequence length="92" mass="10644">MLRWIIQALSVHGVFNTYLWQIDKAPNEECYFCGEEDTPKHGIFQCVTGNELRCGLQRRGMAKICTNVKKHNGEKNRTGEGIERKYLKKRSA</sequence>
<name>A0A8S4QJX6_9NEOP</name>